<name>A0A9Q8ZUQ3_9LACO</name>
<protein>
    <submittedName>
        <fullName evidence="2">Pyridoxamine 5'-phosphate oxidase family protein</fullName>
    </submittedName>
</protein>
<keyword evidence="1" id="KW-0472">Membrane</keyword>
<evidence type="ECO:0000313" key="3">
    <source>
        <dbReference type="Proteomes" id="UP001055911"/>
    </source>
</evidence>
<dbReference type="SUPFAM" id="SSF50475">
    <property type="entry name" value="FMN-binding split barrel"/>
    <property type="match status" value="1"/>
</dbReference>
<dbReference type="AlphaFoldDB" id="A0A9Q8ZUQ3"/>
<sequence length="209" mass="23270">MYLKRFVELFIVYVISFALGSLIYGWNFFANYWFLILIGGIIGYIILIIPLTIMTIRKMTKRETASGENQPAQSRFSNVLAELPGNLYLATSDSDGNVSNSIVTYTQSEKQENVLYVVTDPKTKRAQNAVNHPQVAIASLYDPKLGTRFSSNQATVRVIQGKQAITELVNSTTALQGFDDNITNQAVLEITLTSAVIESFRDAPEVVKF</sequence>
<keyword evidence="3" id="KW-1185">Reference proteome</keyword>
<organism evidence="2 3">
    <name type="scientific">Fructilactobacillus cliffordii</name>
    <dbReference type="NCBI Taxonomy" id="2940299"/>
    <lineage>
        <taxon>Bacteria</taxon>
        <taxon>Bacillati</taxon>
        <taxon>Bacillota</taxon>
        <taxon>Bacilli</taxon>
        <taxon>Lactobacillales</taxon>
        <taxon>Lactobacillaceae</taxon>
        <taxon>Fructilactobacillus</taxon>
    </lineage>
</organism>
<feature type="transmembrane region" description="Helical" evidence="1">
    <location>
        <begin position="7"/>
        <end position="26"/>
    </location>
</feature>
<accession>A0A9Q8ZUQ3</accession>
<gene>
    <name evidence="2" type="ORF">M3M40_02320</name>
</gene>
<feature type="transmembrane region" description="Helical" evidence="1">
    <location>
        <begin position="32"/>
        <end position="53"/>
    </location>
</feature>
<proteinExistence type="predicted"/>
<dbReference type="RefSeq" id="WP_252767192.1">
    <property type="nucleotide sequence ID" value="NZ_CP097119.1"/>
</dbReference>
<dbReference type="Gene3D" id="2.30.110.10">
    <property type="entry name" value="Electron Transport, Fmn-binding Protein, Chain A"/>
    <property type="match status" value="1"/>
</dbReference>
<evidence type="ECO:0000313" key="2">
    <source>
        <dbReference type="EMBL" id="USS89643.1"/>
    </source>
</evidence>
<keyword evidence="1" id="KW-0812">Transmembrane</keyword>
<dbReference type="EMBL" id="CP097119">
    <property type="protein sequence ID" value="USS89643.1"/>
    <property type="molecule type" value="Genomic_DNA"/>
</dbReference>
<dbReference type="Proteomes" id="UP001055911">
    <property type="component" value="Chromosome"/>
</dbReference>
<keyword evidence="1" id="KW-1133">Transmembrane helix</keyword>
<dbReference type="InterPro" id="IPR012349">
    <property type="entry name" value="Split_barrel_FMN-bd"/>
</dbReference>
<reference evidence="2" key="1">
    <citation type="submission" date="2022-05" db="EMBL/GenBank/DDBJ databases">
        <authorList>
            <person name="Oliphant S.A."/>
            <person name="Watson-Haigh N.S."/>
            <person name="Sumby K.M."/>
            <person name="Gardner J.M."/>
            <person name="Jiranek V."/>
        </authorList>
    </citation>
    <scope>NUCLEOTIDE SEQUENCE</scope>
    <source>
        <strain evidence="2">KI4_B1</strain>
    </source>
</reference>
<evidence type="ECO:0000256" key="1">
    <source>
        <dbReference type="SAM" id="Phobius"/>
    </source>
</evidence>